<dbReference type="InterPro" id="IPR011129">
    <property type="entry name" value="CSD"/>
</dbReference>
<dbReference type="EMBL" id="CAXAMN010026973">
    <property type="protein sequence ID" value="CAK9107367.1"/>
    <property type="molecule type" value="Genomic_DNA"/>
</dbReference>
<feature type="domain" description="CSD" evidence="3">
    <location>
        <begin position="371"/>
        <end position="432"/>
    </location>
</feature>
<keyword evidence="5" id="KW-1185">Reference proteome</keyword>
<proteinExistence type="inferred from homology"/>
<sequence length="538" mass="58166">MILGKVRSFKDTWGFLRCDRVQGDVFVGLRGNPHLTSLAEGDQVLFDLRTDPKGKNEAVNVQPLITATAEAETGPATARATPAARYTGRVRSFSGTWGFITSSSFEGDLFVGLRNNPQLSVALTAGDEVDFAIRRVDGKQEAIEVRLVNGHAPTASAPPHAERASERGSAAGAEEVRATETALRPLLGSELQGSVRSFRDPWGFVVSEYFEGDLYLHKRHNPNLGPVQAGDPLRFQVSEEPASQFQAIEATVISQELEILVGQRLFGWVKSYKDSWGLLSSLRFPGDLFVGLGKNPQLKSPLRPGDGVVFNVEFDEAKGKFQATNVTRTGGTVELDVRGATRGHDRGAAAGRAAMAVASEEPLSSRMIGERCSGVVKSFRDDWGFVNSDAFEGDLFLHLGSNPGLTPLQPGEVVDFTISSSGEKLHATDVRRAAPAPRSAAMAPGTLSLRDLVGQLCAGTVRKFSGEWGFINSNHFEGDLFVGLKSNPHLMGPLLAGDVVEFKVVRDLTKRSRDTESFEASNVGMRQLESGTEKCYML</sequence>
<dbReference type="SUPFAM" id="SSF50249">
    <property type="entry name" value="Nucleic acid-binding proteins"/>
    <property type="match status" value="5"/>
</dbReference>
<accession>A0ABP0S4T5</accession>
<dbReference type="Pfam" id="PF00313">
    <property type="entry name" value="CSD"/>
    <property type="match status" value="1"/>
</dbReference>
<feature type="region of interest" description="Disordered" evidence="2">
    <location>
        <begin position="149"/>
        <end position="175"/>
    </location>
</feature>
<comment type="similarity">
    <text evidence="1">Belongs to the UNR family.</text>
</comment>
<dbReference type="InterPro" id="IPR012340">
    <property type="entry name" value="NA-bd_OB-fold"/>
</dbReference>
<feature type="domain" description="CSD" evidence="3">
    <location>
        <begin position="1"/>
        <end position="63"/>
    </location>
</feature>
<dbReference type="PANTHER" id="PTHR12913">
    <property type="entry name" value="UNR PROTEIN N-RAS UPSTREAM GENE PROTEIN"/>
    <property type="match status" value="1"/>
</dbReference>
<evidence type="ECO:0000313" key="5">
    <source>
        <dbReference type="Proteomes" id="UP001642484"/>
    </source>
</evidence>
<evidence type="ECO:0000256" key="1">
    <source>
        <dbReference type="ARBA" id="ARBA00044751"/>
    </source>
</evidence>
<dbReference type="SMART" id="SM00357">
    <property type="entry name" value="CSP"/>
    <property type="match status" value="3"/>
</dbReference>
<dbReference type="PANTHER" id="PTHR12913:SF3">
    <property type="entry name" value="SI:DKEYP-121D4.3"/>
    <property type="match status" value="1"/>
</dbReference>
<comment type="caution">
    <text evidence="4">The sequence shown here is derived from an EMBL/GenBank/DDBJ whole genome shotgun (WGS) entry which is preliminary data.</text>
</comment>
<dbReference type="InterPro" id="IPR002059">
    <property type="entry name" value="CSP_DNA-bd"/>
</dbReference>
<protein>
    <recommendedName>
        <fullName evidence="3">CSD domain-containing protein</fullName>
    </recommendedName>
</protein>
<evidence type="ECO:0000259" key="3">
    <source>
        <dbReference type="PROSITE" id="PS51857"/>
    </source>
</evidence>
<gene>
    <name evidence="4" type="ORF">CCMP2556_LOCUS50118</name>
</gene>
<name>A0ABP0S4T5_9DINO</name>
<dbReference type="Proteomes" id="UP001642484">
    <property type="component" value="Unassembled WGS sequence"/>
</dbReference>
<dbReference type="PROSITE" id="PS51857">
    <property type="entry name" value="CSD_2"/>
    <property type="match status" value="2"/>
</dbReference>
<evidence type="ECO:0000256" key="2">
    <source>
        <dbReference type="SAM" id="MobiDB-lite"/>
    </source>
</evidence>
<evidence type="ECO:0000313" key="4">
    <source>
        <dbReference type="EMBL" id="CAK9107367.1"/>
    </source>
</evidence>
<dbReference type="Gene3D" id="2.40.50.140">
    <property type="entry name" value="Nucleic acid-binding proteins"/>
    <property type="match status" value="5"/>
</dbReference>
<organism evidence="4 5">
    <name type="scientific">Durusdinium trenchii</name>
    <dbReference type="NCBI Taxonomy" id="1381693"/>
    <lineage>
        <taxon>Eukaryota</taxon>
        <taxon>Sar</taxon>
        <taxon>Alveolata</taxon>
        <taxon>Dinophyceae</taxon>
        <taxon>Suessiales</taxon>
        <taxon>Symbiodiniaceae</taxon>
        <taxon>Durusdinium</taxon>
    </lineage>
</organism>
<reference evidence="4 5" key="1">
    <citation type="submission" date="2024-02" db="EMBL/GenBank/DDBJ databases">
        <authorList>
            <person name="Chen Y."/>
            <person name="Shah S."/>
            <person name="Dougan E. K."/>
            <person name="Thang M."/>
            <person name="Chan C."/>
        </authorList>
    </citation>
    <scope>NUCLEOTIDE SEQUENCE [LARGE SCALE GENOMIC DNA]</scope>
</reference>